<gene>
    <name evidence="3" type="ORF">GCM10010421_00440</name>
</gene>
<evidence type="ECO:0000256" key="1">
    <source>
        <dbReference type="SAM" id="MobiDB-lite"/>
    </source>
</evidence>
<evidence type="ECO:0000259" key="2">
    <source>
        <dbReference type="Pfam" id="PF14280"/>
    </source>
</evidence>
<feature type="region of interest" description="Disordered" evidence="1">
    <location>
        <begin position="1"/>
        <end position="47"/>
    </location>
</feature>
<protein>
    <recommendedName>
        <fullName evidence="2">DUF4365 domain-containing protein</fullName>
    </recommendedName>
</protein>
<keyword evidence="4" id="KW-1185">Reference proteome</keyword>
<dbReference type="EMBL" id="BAAATK010000001">
    <property type="protein sequence ID" value="GAA2419481.1"/>
    <property type="molecule type" value="Genomic_DNA"/>
</dbReference>
<reference evidence="4" key="1">
    <citation type="journal article" date="2019" name="Int. J. Syst. Evol. Microbiol.">
        <title>The Global Catalogue of Microorganisms (GCM) 10K type strain sequencing project: providing services to taxonomists for standard genome sequencing and annotation.</title>
        <authorList>
            <consortium name="The Broad Institute Genomics Platform"/>
            <consortium name="The Broad Institute Genome Sequencing Center for Infectious Disease"/>
            <person name="Wu L."/>
            <person name="Ma J."/>
        </authorList>
    </citation>
    <scope>NUCLEOTIDE SEQUENCE [LARGE SCALE GENOMIC DNA]</scope>
    <source>
        <strain evidence="4">JCM 6922</strain>
    </source>
</reference>
<evidence type="ECO:0000313" key="4">
    <source>
        <dbReference type="Proteomes" id="UP001500460"/>
    </source>
</evidence>
<organism evidence="3 4">
    <name type="scientific">Streptomyces glaucus</name>
    <dbReference type="NCBI Taxonomy" id="284029"/>
    <lineage>
        <taxon>Bacteria</taxon>
        <taxon>Bacillati</taxon>
        <taxon>Actinomycetota</taxon>
        <taxon>Actinomycetes</taxon>
        <taxon>Kitasatosporales</taxon>
        <taxon>Streptomycetaceae</taxon>
        <taxon>Streptomyces</taxon>
    </lineage>
</organism>
<accession>A0ABP5W7N4</accession>
<comment type="caution">
    <text evidence="3">The sequence shown here is derived from an EMBL/GenBank/DDBJ whole genome shotgun (WGS) entry which is preliminary data.</text>
</comment>
<name>A0ABP5W7N4_9ACTN</name>
<dbReference type="Proteomes" id="UP001500460">
    <property type="component" value="Unassembled WGS sequence"/>
</dbReference>
<proteinExistence type="predicted"/>
<evidence type="ECO:0000313" key="3">
    <source>
        <dbReference type="EMBL" id="GAA2419481.1"/>
    </source>
</evidence>
<dbReference type="Pfam" id="PF14280">
    <property type="entry name" value="DUF4365"/>
    <property type="match status" value="1"/>
</dbReference>
<sequence length="355" mass="40649">MNGVWQSHCGARDSLEPFPRPALRSSHRVRHGEEPEEPEEPFASFGVHRPRHGRVPEWFRDSPAKRGTWVRFPPRPPWGGPLSVARPNMSPHIVRGLEMPKVPESRRIGRMAVNEVRALLERHGHIVQEIDGSNDHGEDLHVTFVQDGQRTEDSVAMQVKGGVSVRTRRGHRVPVGDHGDNWRDGSLPVLVVVHDPERGGLFWANATRQLRRGRALRKTVKSIVVSRESVLDDTNVDAFVTSMRHRLAWEREGVGRWADMADVEFAAGDIVKAFENEHFEPMVFWQRRGEPHAVLLHHDLDWEPVAIEEWMLHFKPIPFIGPIILDEAEAHWLMGCFKSTGWWRRPIEQPDPEPA</sequence>
<feature type="domain" description="DUF4365" evidence="2">
    <location>
        <begin position="110"/>
        <end position="236"/>
    </location>
</feature>
<dbReference type="InterPro" id="IPR025375">
    <property type="entry name" value="DUF4365"/>
</dbReference>